<keyword evidence="2" id="KW-1185">Reference proteome</keyword>
<reference evidence="1 2" key="1">
    <citation type="submission" date="2019-01" db="EMBL/GenBank/DDBJ databases">
        <title>Complete genome sequence of Erythrobacter flavus KJ5.</title>
        <authorList>
            <person name="Kanesaki Y."/>
            <person name="Brotosudarmo T."/>
            <person name="Moriuchi R."/>
            <person name="Awai K."/>
        </authorList>
    </citation>
    <scope>NUCLEOTIDE SEQUENCE [LARGE SCALE GENOMIC DNA]</scope>
    <source>
        <strain evidence="1 2">KJ5</strain>
    </source>
</reference>
<protein>
    <submittedName>
        <fullName evidence="1">Uncharacterized protein</fullName>
    </submittedName>
</protein>
<gene>
    <name evidence="1" type="ORF">EKJ_16010</name>
</gene>
<accession>A0A3T1CIC1</accession>
<evidence type="ECO:0000313" key="2">
    <source>
        <dbReference type="Proteomes" id="UP000290057"/>
    </source>
</evidence>
<organism evidence="1 2">
    <name type="scientific">Qipengyuania flava</name>
    <dbReference type="NCBI Taxonomy" id="192812"/>
    <lineage>
        <taxon>Bacteria</taxon>
        <taxon>Pseudomonadati</taxon>
        <taxon>Pseudomonadota</taxon>
        <taxon>Alphaproteobacteria</taxon>
        <taxon>Sphingomonadales</taxon>
        <taxon>Erythrobacteraceae</taxon>
        <taxon>Qipengyuania</taxon>
    </lineage>
</organism>
<dbReference type="EMBL" id="AP019389">
    <property type="protein sequence ID" value="BBI20754.1"/>
    <property type="molecule type" value="Genomic_DNA"/>
</dbReference>
<dbReference type="Proteomes" id="UP000290057">
    <property type="component" value="Chromosome"/>
</dbReference>
<proteinExistence type="predicted"/>
<dbReference type="AlphaFoldDB" id="A0A3T1CIC1"/>
<name>A0A3T1CIC1_9SPHN</name>
<sequence>MFGSKVDAAGGVAHKATRETRGSAGIVMLNGHYGEANGRPHGLVFLFERGNRPDRAAMLAKLTDLPRVSVSYDPTFGGGDQSPSREGETSEDWLELLLDGLTFDLIGLPPGPALPTPRIDYHFNCEAAGLDRTEAFGLFPGPHIASGLHSLPVLRTLLRLGAALADGTRGLRAVCWTPAATAIAPQFFLRTARAWLEGGAFPALGMMGLFVAADGTMRSHGLAFLIGQELALDPVLAADRTAATRLATRVVHELVGYELPSEPLRFVIDGSGELELVPDLEAGFVRVRPA</sequence>
<evidence type="ECO:0000313" key="1">
    <source>
        <dbReference type="EMBL" id="BBI20754.1"/>
    </source>
</evidence>